<keyword evidence="1" id="KW-0812">Transmembrane</keyword>
<dbReference type="Gene3D" id="3.90.1310.10">
    <property type="entry name" value="Penicillin-binding protein 2a (Domain 2)"/>
    <property type="match status" value="1"/>
</dbReference>
<dbReference type="InterPro" id="IPR005311">
    <property type="entry name" value="PBP_dimer"/>
</dbReference>
<dbReference type="GO" id="GO:0008658">
    <property type="term" value="F:penicillin binding"/>
    <property type="evidence" value="ECO:0007669"/>
    <property type="project" value="InterPro"/>
</dbReference>
<evidence type="ECO:0000259" key="2">
    <source>
        <dbReference type="Pfam" id="PF03717"/>
    </source>
</evidence>
<evidence type="ECO:0000256" key="1">
    <source>
        <dbReference type="SAM" id="Phobius"/>
    </source>
</evidence>
<dbReference type="Pfam" id="PF03717">
    <property type="entry name" value="PBP_dimer"/>
    <property type="match status" value="1"/>
</dbReference>
<feature type="domain" description="Penicillin-binding protein dimerisation" evidence="2">
    <location>
        <begin position="62"/>
        <end position="199"/>
    </location>
</feature>
<gene>
    <name evidence="3" type="ORF">METZ01_LOCUS412041</name>
</gene>
<proteinExistence type="predicted"/>
<dbReference type="Gene3D" id="3.40.710.10">
    <property type="entry name" value="DD-peptidase/beta-lactamase superfamily"/>
    <property type="match status" value="1"/>
</dbReference>
<dbReference type="Gene3D" id="1.10.150.770">
    <property type="match status" value="1"/>
</dbReference>
<reference evidence="3" key="1">
    <citation type="submission" date="2018-05" db="EMBL/GenBank/DDBJ databases">
        <authorList>
            <person name="Lanie J.A."/>
            <person name="Ng W.-L."/>
            <person name="Kazmierczak K.M."/>
            <person name="Andrzejewski T.M."/>
            <person name="Davidsen T.M."/>
            <person name="Wayne K.J."/>
            <person name="Tettelin H."/>
            <person name="Glass J.I."/>
            <person name="Rusch D."/>
            <person name="Podicherti R."/>
            <person name="Tsui H.-C.T."/>
            <person name="Winkler M.E."/>
        </authorList>
    </citation>
    <scope>NUCLEOTIDE SEQUENCE</scope>
</reference>
<accession>A0A382WK14</accession>
<dbReference type="AlphaFoldDB" id="A0A382WK14"/>
<name>A0A382WK14_9ZZZZ</name>
<dbReference type="EMBL" id="UINC01160502">
    <property type="protein sequence ID" value="SVD59187.1"/>
    <property type="molecule type" value="Genomic_DNA"/>
</dbReference>
<dbReference type="PANTHER" id="PTHR30627">
    <property type="entry name" value="PEPTIDOGLYCAN D,D-TRANSPEPTIDASE"/>
    <property type="match status" value="1"/>
</dbReference>
<feature type="non-terminal residue" evidence="3">
    <location>
        <position position="266"/>
    </location>
</feature>
<dbReference type="SUPFAM" id="SSF56601">
    <property type="entry name" value="beta-lactamase/transpeptidase-like"/>
    <property type="match status" value="1"/>
</dbReference>
<evidence type="ECO:0000313" key="3">
    <source>
        <dbReference type="EMBL" id="SVD59187.1"/>
    </source>
</evidence>
<dbReference type="InterPro" id="IPR036138">
    <property type="entry name" value="PBP_dimer_sf"/>
</dbReference>
<dbReference type="SUPFAM" id="SSF56519">
    <property type="entry name" value="Penicillin binding protein dimerisation domain"/>
    <property type="match status" value="1"/>
</dbReference>
<keyword evidence="1" id="KW-0472">Membrane</keyword>
<organism evidence="3">
    <name type="scientific">marine metagenome</name>
    <dbReference type="NCBI Taxonomy" id="408172"/>
    <lineage>
        <taxon>unclassified sequences</taxon>
        <taxon>metagenomes</taxon>
        <taxon>ecological metagenomes</taxon>
    </lineage>
</organism>
<dbReference type="InterPro" id="IPR050515">
    <property type="entry name" value="Beta-lactam/transpept"/>
</dbReference>
<protein>
    <recommendedName>
        <fullName evidence="2">Penicillin-binding protein dimerisation domain-containing protein</fullName>
    </recommendedName>
</protein>
<feature type="transmembrane region" description="Helical" evidence="1">
    <location>
        <begin position="20"/>
        <end position="38"/>
    </location>
</feature>
<dbReference type="GO" id="GO:0071555">
    <property type="term" value="P:cell wall organization"/>
    <property type="evidence" value="ECO:0007669"/>
    <property type="project" value="TreeGrafter"/>
</dbReference>
<dbReference type="GO" id="GO:0005886">
    <property type="term" value="C:plasma membrane"/>
    <property type="evidence" value="ECO:0007669"/>
    <property type="project" value="TreeGrafter"/>
</dbReference>
<keyword evidence="1" id="KW-1133">Transmembrane helix</keyword>
<dbReference type="InterPro" id="IPR012338">
    <property type="entry name" value="Beta-lactam/transpept-like"/>
</dbReference>
<sequence length="266" mass="29779">MVVDDHKISSVSRLQRRRLFLVLVCAGLWTGLLIGRLAHLQVVQHAYLVELARKQHEYEVSIPAMRGNILARDGKLLASTIEETSIYVHPHLLDDRDSAPAILAPALQMPTEDIARLLNQEDSLVYLQRYAPPEIVSAVEAVKQEHNLHLSVGKHPANRRYYPNRQLAAHVLGFVDIENKGVAGVEYRFDDVIRGQDGRWLTLKDGGQKPIDPDGAFREDPTPGHDIFLTIEPSIQRVAESTLEKVVREREAEGASAVVMDPRTGE</sequence>